<dbReference type="Pfam" id="PF04484">
    <property type="entry name" value="QWRF"/>
    <property type="match status" value="1"/>
</dbReference>
<comment type="similarity">
    <text evidence="1">Belongs to the QWRF family.</text>
</comment>
<name>A0AAN9JAY0_CLITE</name>
<sequence>MDVCESEQASGKHKAAETLRLPLILAEKNNAATTRHSRTREVSSRYKSPTPSSPPGPRRCPSPSFARTTTPASPSSASSSSHLFTKRCLSAERRPSTPPSPRSPRLSTPFNHSSVDGRLSSRRLSGGGRMPDSLWPSTMRSLSVSFQSDTISIPVGKKEKPVASTSDRTLRLASNVAHRQPESPTVRKPTPERKRSPLKGKNGSDLSENSKPVDSLPSRLIEQHRWPSTMGGKVGSISLNKSVDRGDIRTPNTPVAGSGPFSLRRLSIPDESSKPFQRASSDAVRMLSPVGSGRTESKEKSVDEFMLQELTPRPDKTDAASPTDKAGCAFSGVRSLSLSAPGSRLPSPIRTSVLPSSRGVSPSPRSRPSTPPSKGVSPLRIRPNNSPFQPPNSTSVLSFVADIKRGKKGAATYLEDAHQLRLLHNKYLQWRFANARAEAVLYIQNAIVEKTLYNVWITTLSRWESVIRKRINHHQLKLELKLNAVLDDQMTCLDDWALLERDHIDAVSGAVEDLQASTLRLPVTGGAMVNIERLKVAICRAVDVLQAMGSGICSLLSRVEGMNTLISEVAIIAAQEKTMLDECEMLLASVAAMQVGESSLRTHYMQFEQALGTSM</sequence>
<evidence type="ECO:0000313" key="3">
    <source>
        <dbReference type="EMBL" id="KAK7295600.1"/>
    </source>
</evidence>
<feature type="compositionally biased region" description="Pro residues" evidence="2">
    <location>
        <begin position="51"/>
        <end position="60"/>
    </location>
</feature>
<organism evidence="3 4">
    <name type="scientific">Clitoria ternatea</name>
    <name type="common">Butterfly pea</name>
    <dbReference type="NCBI Taxonomy" id="43366"/>
    <lineage>
        <taxon>Eukaryota</taxon>
        <taxon>Viridiplantae</taxon>
        <taxon>Streptophyta</taxon>
        <taxon>Embryophyta</taxon>
        <taxon>Tracheophyta</taxon>
        <taxon>Spermatophyta</taxon>
        <taxon>Magnoliopsida</taxon>
        <taxon>eudicotyledons</taxon>
        <taxon>Gunneridae</taxon>
        <taxon>Pentapetalae</taxon>
        <taxon>rosids</taxon>
        <taxon>fabids</taxon>
        <taxon>Fabales</taxon>
        <taxon>Fabaceae</taxon>
        <taxon>Papilionoideae</taxon>
        <taxon>50 kb inversion clade</taxon>
        <taxon>NPAAA clade</taxon>
        <taxon>indigoferoid/millettioid clade</taxon>
        <taxon>Phaseoleae</taxon>
        <taxon>Clitoria</taxon>
    </lineage>
</organism>
<feature type="compositionally biased region" description="Polar residues" evidence="2">
    <location>
        <begin position="383"/>
        <end position="393"/>
    </location>
</feature>
<dbReference type="AlphaFoldDB" id="A0AAN9JAY0"/>
<accession>A0AAN9JAY0</accession>
<dbReference type="InterPro" id="IPR007573">
    <property type="entry name" value="QWRF"/>
</dbReference>
<reference evidence="3 4" key="1">
    <citation type="submission" date="2024-01" db="EMBL/GenBank/DDBJ databases">
        <title>The genomes of 5 underutilized Papilionoideae crops provide insights into root nodulation and disease resistance.</title>
        <authorList>
            <person name="Yuan L."/>
        </authorList>
    </citation>
    <scope>NUCLEOTIDE SEQUENCE [LARGE SCALE GENOMIC DNA]</scope>
    <source>
        <strain evidence="3">LY-2023</strain>
        <tissue evidence="3">Leaf</tissue>
    </source>
</reference>
<dbReference type="GO" id="GO:0008017">
    <property type="term" value="F:microtubule binding"/>
    <property type="evidence" value="ECO:0007669"/>
    <property type="project" value="TreeGrafter"/>
</dbReference>
<proteinExistence type="inferred from homology"/>
<dbReference type="Proteomes" id="UP001359559">
    <property type="component" value="Unassembled WGS sequence"/>
</dbReference>
<comment type="caution">
    <text evidence="3">The sequence shown here is derived from an EMBL/GenBank/DDBJ whole genome shotgun (WGS) entry which is preliminary data.</text>
</comment>
<feature type="region of interest" description="Disordered" evidence="2">
    <location>
        <begin position="242"/>
        <end position="303"/>
    </location>
</feature>
<feature type="region of interest" description="Disordered" evidence="2">
    <location>
        <begin position="157"/>
        <end position="219"/>
    </location>
</feature>
<dbReference type="GO" id="GO:0005880">
    <property type="term" value="C:nuclear microtubule"/>
    <property type="evidence" value="ECO:0007669"/>
    <property type="project" value="TreeGrafter"/>
</dbReference>
<evidence type="ECO:0000256" key="2">
    <source>
        <dbReference type="SAM" id="MobiDB-lite"/>
    </source>
</evidence>
<feature type="region of interest" description="Disordered" evidence="2">
    <location>
        <begin position="337"/>
        <end position="393"/>
    </location>
</feature>
<gene>
    <name evidence="3" type="ORF">RJT34_18511</name>
</gene>
<dbReference type="GO" id="GO:0005737">
    <property type="term" value="C:cytoplasm"/>
    <property type="evidence" value="ECO:0007669"/>
    <property type="project" value="TreeGrafter"/>
</dbReference>
<feature type="region of interest" description="Disordered" evidence="2">
    <location>
        <begin position="25"/>
        <end position="136"/>
    </location>
</feature>
<feature type="compositionally biased region" description="Low complexity" evidence="2">
    <location>
        <begin position="355"/>
        <end position="368"/>
    </location>
</feature>
<evidence type="ECO:0008006" key="5">
    <source>
        <dbReference type="Google" id="ProtNLM"/>
    </source>
</evidence>
<dbReference type="EMBL" id="JAYKXN010000004">
    <property type="protein sequence ID" value="KAK7295600.1"/>
    <property type="molecule type" value="Genomic_DNA"/>
</dbReference>
<evidence type="ECO:0000313" key="4">
    <source>
        <dbReference type="Proteomes" id="UP001359559"/>
    </source>
</evidence>
<dbReference type="GO" id="GO:0051225">
    <property type="term" value="P:spindle assembly"/>
    <property type="evidence" value="ECO:0007669"/>
    <property type="project" value="TreeGrafter"/>
</dbReference>
<feature type="compositionally biased region" description="Low complexity" evidence="2">
    <location>
        <begin position="61"/>
        <end position="81"/>
    </location>
</feature>
<keyword evidence="4" id="KW-1185">Reference proteome</keyword>
<protein>
    <recommendedName>
        <fullName evidence="5">AUGMIN subunit 8</fullName>
    </recommendedName>
</protein>
<dbReference type="PANTHER" id="PTHR31807:SF37">
    <property type="entry name" value="HAUS AUGMIN-LIKE COMPLEX SUBUNIT 8"/>
    <property type="match status" value="1"/>
</dbReference>
<dbReference type="PANTHER" id="PTHR31807">
    <property type="entry name" value="AUGMIN FAMILY MEMBER"/>
    <property type="match status" value="1"/>
</dbReference>
<evidence type="ECO:0000256" key="1">
    <source>
        <dbReference type="ARBA" id="ARBA00010016"/>
    </source>
</evidence>